<accession>A0A1U7NU18</accession>
<sequence>MSDEIRALERARLKALVSGDMKTAFQLHAPDFELITPSGMRLTRDQYLCAIAAGHLKYLVWEPISEIEVRHYGNAAFIRYCSRLDVVSGEPQEVANDVPAGPPGTYWHTDLYERRAGGWQVVWSQATQIDRT</sequence>
<dbReference type="AlphaFoldDB" id="A0A1U7NU18"/>
<gene>
    <name evidence="2" type="ORF">BOO71_0011956</name>
</gene>
<dbReference type="EMBL" id="MSTI01000143">
    <property type="protein sequence ID" value="OLV16401.1"/>
    <property type="molecule type" value="Genomic_DNA"/>
</dbReference>
<dbReference type="SUPFAM" id="SSF54427">
    <property type="entry name" value="NTF2-like"/>
    <property type="match status" value="1"/>
</dbReference>
<comment type="caution">
    <text evidence="2">The sequence shown here is derived from an EMBL/GenBank/DDBJ whole genome shotgun (WGS) entry which is preliminary data.</text>
</comment>
<evidence type="ECO:0000313" key="3">
    <source>
        <dbReference type="Proteomes" id="UP000186607"/>
    </source>
</evidence>
<dbReference type="Gene3D" id="3.10.450.50">
    <property type="match status" value="1"/>
</dbReference>
<dbReference type="InterPro" id="IPR027843">
    <property type="entry name" value="DUF4440"/>
</dbReference>
<reference evidence="2 3" key="1">
    <citation type="submission" date="2017-01" db="EMBL/GenBank/DDBJ databases">
        <title>Genome Analysis of Deinococcus marmoris KOPRI26562.</title>
        <authorList>
            <person name="Kim J.H."/>
            <person name="Oh H.-M."/>
        </authorList>
    </citation>
    <scope>NUCLEOTIDE SEQUENCE [LARGE SCALE GENOMIC DNA]</scope>
    <source>
        <strain evidence="2 3">KOPRI26562</strain>
    </source>
</reference>
<feature type="domain" description="DUF4440" evidence="1">
    <location>
        <begin position="5"/>
        <end position="121"/>
    </location>
</feature>
<keyword evidence="3" id="KW-1185">Reference proteome</keyword>
<name>A0A1U7NU18_9DEIO</name>
<dbReference type="InterPro" id="IPR032710">
    <property type="entry name" value="NTF2-like_dom_sf"/>
</dbReference>
<evidence type="ECO:0000313" key="2">
    <source>
        <dbReference type="EMBL" id="OLV16401.1"/>
    </source>
</evidence>
<proteinExistence type="predicted"/>
<protein>
    <recommendedName>
        <fullName evidence="1">DUF4440 domain-containing protein</fullName>
    </recommendedName>
</protein>
<dbReference type="RefSeq" id="WP_075835525.1">
    <property type="nucleotide sequence ID" value="NZ_MSTI01000143.1"/>
</dbReference>
<evidence type="ECO:0000259" key="1">
    <source>
        <dbReference type="Pfam" id="PF14534"/>
    </source>
</evidence>
<dbReference type="Proteomes" id="UP000186607">
    <property type="component" value="Unassembled WGS sequence"/>
</dbReference>
<dbReference type="OrthoDB" id="1445948at2"/>
<organism evidence="2 3">
    <name type="scientific">Deinococcus marmoris</name>
    <dbReference type="NCBI Taxonomy" id="249408"/>
    <lineage>
        <taxon>Bacteria</taxon>
        <taxon>Thermotogati</taxon>
        <taxon>Deinococcota</taxon>
        <taxon>Deinococci</taxon>
        <taxon>Deinococcales</taxon>
        <taxon>Deinococcaceae</taxon>
        <taxon>Deinococcus</taxon>
    </lineage>
</organism>
<dbReference type="Pfam" id="PF14534">
    <property type="entry name" value="DUF4440"/>
    <property type="match status" value="1"/>
</dbReference>